<evidence type="ECO:0000256" key="3">
    <source>
        <dbReference type="ARBA" id="ARBA00022448"/>
    </source>
</evidence>
<evidence type="ECO:0000256" key="2">
    <source>
        <dbReference type="ARBA" id="ARBA00005697"/>
    </source>
</evidence>
<dbReference type="GO" id="GO:0005886">
    <property type="term" value="C:plasma membrane"/>
    <property type="evidence" value="ECO:0007669"/>
    <property type="project" value="TreeGrafter"/>
</dbReference>
<feature type="transmembrane region" description="Helical" evidence="7">
    <location>
        <begin position="84"/>
        <end position="101"/>
    </location>
</feature>
<organism evidence="8 9">
    <name type="scientific">Ameyamaea chiangmaiensis</name>
    <dbReference type="NCBI Taxonomy" id="442969"/>
    <lineage>
        <taxon>Bacteria</taxon>
        <taxon>Pseudomonadati</taxon>
        <taxon>Pseudomonadota</taxon>
        <taxon>Alphaproteobacteria</taxon>
        <taxon>Acetobacterales</taxon>
        <taxon>Acetobacteraceae</taxon>
        <taxon>Ameyamaea</taxon>
    </lineage>
</organism>
<evidence type="ECO:0000256" key="4">
    <source>
        <dbReference type="ARBA" id="ARBA00022692"/>
    </source>
</evidence>
<feature type="transmembrane region" description="Helical" evidence="7">
    <location>
        <begin position="223"/>
        <end position="242"/>
    </location>
</feature>
<comment type="subcellular location">
    <subcellularLocation>
        <location evidence="1">Endomembrane system</location>
        <topology evidence="1">Multi-pass membrane protein</topology>
    </subcellularLocation>
</comment>
<dbReference type="InterPro" id="IPR006043">
    <property type="entry name" value="NCS2"/>
</dbReference>
<protein>
    <submittedName>
        <fullName evidence="8">NCS2 family permease</fullName>
    </submittedName>
</protein>
<dbReference type="GO" id="GO:0005345">
    <property type="term" value="F:purine nucleobase transmembrane transporter activity"/>
    <property type="evidence" value="ECO:0007669"/>
    <property type="project" value="TreeGrafter"/>
</dbReference>
<dbReference type="EMBL" id="JABXXR010000106">
    <property type="protein sequence ID" value="NVN41265.1"/>
    <property type="molecule type" value="Genomic_DNA"/>
</dbReference>
<evidence type="ECO:0000256" key="5">
    <source>
        <dbReference type="ARBA" id="ARBA00022989"/>
    </source>
</evidence>
<dbReference type="PANTHER" id="PTHR43337">
    <property type="entry name" value="XANTHINE/URACIL PERMEASE C887.17-RELATED"/>
    <property type="match status" value="1"/>
</dbReference>
<feature type="transmembrane region" description="Helical" evidence="7">
    <location>
        <begin position="310"/>
        <end position="330"/>
    </location>
</feature>
<dbReference type="InterPro" id="IPR045018">
    <property type="entry name" value="Azg-like"/>
</dbReference>
<dbReference type="PANTHER" id="PTHR43337:SF1">
    <property type="entry name" value="XANTHINE_URACIL PERMEASE C887.17-RELATED"/>
    <property type="match status" value="1"/>
</dbReference>
<dbReference type="RefSeq" id="WP_176614174.1">
    <property type="nucleotide sequence ID" value="NZ_JABXXR010000106.1"/>
</dbReference>
<feature type="transmembrane region" description="Helical" evidence="7">
    <location>
        <begin position="146"/>
        <end position="169"/>
    </location>
</feature>
<keyword evidence="6 7" id="KW-0472">Membrane</keyword>
<feature type="transmembrane region" description="Helical" evidence="7">
    <location>
        <begin position="176"/>
        <end position="194"/>
    </location>
</feature>
<dbReference type="Pfam" id="PF00860">
    <property type="entry name" value="Xan_ur_permease"/>
    <property type="match status" value="1"/>
</dbReference>
<sequence>MRELVAGLTTFGAMAYIMAVNPAILAMAGLDRHDMIMTTIAAAVIGTLLMALWANLPIALAPAMSSNIVFAQIVVVHMGVPPRVAFTIVLLSGLAFTLLSLTNSRGRIIQGFPEPIIDGIRFAIGAFIARIGMTTGGLAIPSHEGLAFGSMANPTVLLCLGGLVMALVLTRARVPAAMLLTIVTVTVLGAFIPGPDGHTITHIPARAAEWPRYPTHMLFPFDFHGFADHLLVLVPVTLYFFLSDFFDATGTMLAVTRRAGLEREDGQPVLGRAAFTSDGAASVIGSSLGTCTVSAYLESLVGVEAGGRTGLVGVVVAVLFALSSFFWPLITAIPAVATAPVLIVVGLDMLSGLPLVSRSTLTEMMAPLLMVVITLLTGNFMISLACGLLLHTALMVAGRQWRGLTPMLLGLDAVFLMFLVLETRMQS</sequence>
<dbReference type="AlphaFoldDB" id="A0A850P9I3"/>
<evidence type="ECO:0000256" key="1">
    <source>
        <dbReference type="ARBA" id="ARBA00004127"/>
    </source>
</evidence>
<evidence type="ECO:0000256" key="7">
    <source>
        <dbReference type="SAM" id="Phobius"/>
    </source>
</evidence>
<reference evidence="8 9" key="1">
    <citation type="submission" date="2020-06" db="EMBL/GenBank/DDBJ databases">
        <title>Description of novel acetic acid bacteria.</title>
        <authorList>
            <person name="Sombolestani A."/>
        </authorList>
    </citation>
    <scope>NUCLEOTIDE SEQUENCE [LARGE SCALE GENOMIC DNA]</scope>
    <source>
        <strain evidence="8 9">LMG 27010</strain>
    </source>
</reference>
<feature type="transmembrane region" description="Helical" evidence="7">
    <location>
        <begin position="336"/>
        <end position="356"/>
    </location>
</feature>
<name>A0A850P9I3_9PROT</name>
<gene>
    <name evidence="8" type="ORF">HUK82_11925</name>
</gene>
<keyword evidence="3" id="KW-0813">Transport</keyword>
<evidence type="ECO:0000313" key="9">
    <source>
        <dbReference type="Proteomes" id="UP000585665"/>
    </source>
</evidence>
<feature type="transmembrane region" description="Helical" evidence="7">
    <location>
        <begin position="403"/>
        <end position="421"/>
    </location>
</feature>
<comment type="caution">
    <text evidence="8">The sequence shown here is derived from an EMBL/GenBank/DDBJ whole genome shotgun (WGS) entry which is preliminary data.</text>
</comment>
<keyword evidence="5 7" id="KW-1133">Transmembrane helix</keyword>
<keyword evidence="9" id="KW-1185">Reference proteome</keyword>
<accession>A0A850P9I3</accession>
<keyword evidence="4 7" id="KW-0812">Transmembrane</keyword>
<feature type="transmembrane region" description="Helical" evidence="7">
    <location>
        <begin position="122"/>
        <end position="140"/>
    </location>
</feature>
<proteinExistence type="inferred from homology"/>
<dbReference type="Proteomes" id="UP000585665">
    <property type="component" value="Unassembled WGS sequence"/>
</dbReference>
<evidence type="ECO:0000313" key="8">
    <source>
        <dbReference type="EMBL" id="NVN41265.1"/>
    </source>
</evidence>
<feature type="transmembrane region" description="Helical" evidence="7">
    <location>
        <begin position="368"/>
        <end position="391"/>
    </location>
</feature>
<evidence type="ECO:0000256" key="6">
    <source>
        <dbReference type="ARBA" id="ARBA00023136"/>
    </source>
</evidence>
<comment type="similarity">
    <text evidence="2">Belongs to the nucleobase:cation symporter-2 (NCS2) (TC 2.A.40) family. Azg-like subfamily.</text>
</comment>
<feature type="transmembrane region" description="Helical" evidence="7">
    <location>
        <begin position="35"/>
        <end position="53"/>
    </location>
</feature>
<dbReference type="GO" id="GO:0012505">
    <property type="term" value="C:endomembrane system"/>
    <property type="evidence" value="ECO:0007669"/>
    <property type="project" value="UniProtKB-SubCell"/>
</dbReference>